<evidence type="ECO:0000256" key="8">
    <source>
        <dbReference type="ARBA" id="ARBA00023303"/>
    </source>
</evidence>
<comment type="function">
    <text evidence="9">Channel that opens in response to stretch forces in the membrane lipid bilayer. May participate in the regulation of osmotic pressure changes within the cell.</text>
</comment>
<dbReference type="PANTHER" id="PTHR30266">
    <property type="entry name" value="MECHANOSENSITIVE CHANNEL MSCL"/>
    <property type="match status" value="1"/>
</dbReference>
<evidence type="ECO:0000256" key="6">
    <source>
        <dbReference type="ARBA" id="ARBA00023065"/>
    </source>
</evidence>
<evidence type="ECO:0000256" key="2">
    <source>
        <dbReference type="ARBA" id="ARBA00022448"/>
    </source>
</evidence>
<dbReference type="PRINTS" id="PR01264">
    <property type="entry name" value="MECHCHANNEL"/>
</dbReference>
<name>H3NLM7_9FIRM</name>
<reference evidence="10 11" key="1">
    <citation type="submission" date="2012-01" db="EMBL/GenBank/DDBJ databases">
        <title>The Genome Sequence of Helcococcus kunzii ATCC 51366.</title>
        <authorList>
            <consortium name="The Broad Institute Genome Sequencing Platform"/>
            <person name="Earl A."/>
            <person name="Ward D."/>
            <person name="Feldgarden M."/>
            <person name="Gevers D."/>
            <person name="Huys G."/>
            <person name="Young S.K."/>
            <person name="Zeng Q."/>
            <person name="Gargeya S."/>
            <person name="Fitzgerald M."/>
            <person name="Haas B."/>
            <person name="Abouelleil A."/>
            <person name="Alvarado L."/>
            <person name="Arachchi H.M."/>
            <person name="Berlin A."/>
            <person name="Chapman S.B."/>
            <person name="Gearin G."/>
            <person name="Goldberg J."/>
            <person name="Griggs A."/>
            <person name="Gujja S."/>
            <person name="Hansen M."/>
            <person name="Heiman D."/>
            <person name="Howarth C."/>
            <person name="Larimer J."/>
            <person name="Lui A."/>
            <person name="MacDonald P.J.P."/>
            <person name="McCowen C."/>
            <person name="Montmayeur A."/>
            <person name="Murphy C."/>
            <person name="Neiman D."/>
            <person name="Pearson M."/>
            <person name="Priest M."/>
            <person name="Roberts A."/>
            <person name="Saif S."/>
            <person name="Shea T."/>
            <person name="Sisk P."/>
            <person name="Stolte C."/>
            <person name="Sykes S."/>
            <person name="Wortman J."/>
            <person name="Nusbaum C."/>
            <person name="Birren B."/>
        </authorList>
    </citation>
    <scope>NUCLEOTIDE SEQUENCE [LARGE SCALE GENOMIC DNA]</scope>
    <source>
        <strain evidence="10 11">ATCC 51366</strain>
    </source>
</reference>
<dbReference type="Pfam" id="PF01741">
    <property type="entry name" value="MscL"/>
    <property type="match status" value="1"/>
</dbReference>
<keyword evidence="11" id="KW-1185">Reference proteome</keyword>
<feature type="transmembrane region" description="Helical" evidence="9">
    <location>
        <begin position="12"/>
        <end position="31"/>
    </location>
</feature>
<evidence type="ECO:0000256" key="3">
    <source>
        <dbReference type="ARBA" id="ARBA00022475"/>
    </source>
</evidence>
<dbReference type="STRING" id="883114.HMPREF9709_00238"/>
<dbReference type="GO" id="GO:0005886">
    <property type="term" value="C:plasma membrane"/>
    <property type="evidence" value="ECO:0007669"/>
    <property type="project" value="UniProtKB-SubCell"/>
</dbReference>
<dbReference type="GO" id="GO:0008381">
    <property type="term" value="F:mechanosensitive monoatomic ion channel activity"/>
    <property type="evidence" value="ECO:0007669"/>
    <property type="project" value="UniProtKB-UniRule"/>
</dbReference>
<dbReference type="GeneID" id="96998260"/>
<dbReference type="InterPro" id="IPR001185">
    <property type="entry name" value="MS_channel"/>
</dbReference>
<dbReference type="HAMAP" id="MF_00115">
    <property type="entry name" value="MscL"/>
    <property type="match status" value="1"/>
</dbReference>
<keyword evidence="3 9" id="KW-1003">Cell membrane</keyword>
<gene>
    <name evidence="9" type="primary">mscL</name>
    <name evidence="10" type="ORF">HMPREF9709_00238</name>
</gene>
<comment type="subcellular location">
    <subcellularLocation>
        <location evidence="9">Cell membrane</location>
        <topology evidence="9">Multi-pass membrane protein</topology>
    </subcellularLocation>
    <subcellularLocation>
        <location evidence="1">Membrane</location>
        <topology evidence="1">Multi-pass membrane protein</topology>
    </subcellularLocation>
</comment>
<keyword evidence="2 9" id="KW-0813">Transport</keyword>
<evidence type="ECO:0000256" key="4">
    <source>
        <dbReference type="ARBA" id="ARBA00022692"/>
    </source>
</evidence>
<keyword evidence="6 9" id="KW-0406">Ion transport</keyword>
<dbReference type="InterPro" id="IPR037673">
    <property type="entry name" value="MSC/AndL"/>
</dbReference>
<protein>
    <recommendedName>
        <fullName evidence="9">Large-conductance mechanosensitive channel</fullName>
    </recommendedName>
</protein>
<proteinExistence type="inferred from homology"/>
<keyword evidence="8 9" id="KW-0407">Ion channel</keyword>
<dbReference type="PANTHER" id="PTHR30266:SF2">
    <property type="entry name" value="LARGE-CONDUCTANCE MECHANOSENSITIVE CHANNEL"/>
    <property type="match status" value="1"/>
</dbReference>
<dbReference type="OrthoDB" id="9810350at2"/>
<sequence length="122" mass="13511">MLKEFKEFIAEGNVLEVAVGFIMASTFGAIVKSLVEDILTPLISAATAGIDFKDWVVNVAGVKLGVGIFVNTIITFLITAFVMFLIVKTFNRFKKKEAVEEAVEEPTKEEVLLTEIRDLLKK</sequence>
<keyword evidence="4 9" id="KW-0812">Transmembrane</keyword>
<dbReference type="eggNOG" id="COG1970">
    <property type="taxonomic scope" value="Bacteria"/>
</dbReference>
<dbReference type="HOGENOM" id="CLU_095787_0_0_9"/>
<comment type="similarity">
    <text evidence="9">Belongs to the MscL family.</text>
</comment>
<dbReference type="SUPFAM" id="SSF81330">
    <property type="entry name" value="Gated mechanosensitive channel"/>
    <property type="match status" value="1"/>
</dbReference>
<keyword evidence="5 9" id="KW-1133">Transmembrane helix</keyword>
<dbReference type="RefSeq" id="WP_005397148.1">
    <property type="nucleotide sequence ID" value="NZ_JH601088.1"/>
</dbReference>
<dbReference type="AlphaFoldDB" id="H3NLM7"/>
<comment type="subunit">
    <text evidence="9">Homopentamer.</text>
</comment>
<evidence type="ECO:0000256" key="7">
    <source>
        <dbReference type="ARBA" id="ARBA00023136"/>
    </source>
</evidence>
<dbReference type="Gene3D" id="1.10.1200.120">
    <property type="entry name" value="Large-conductance mechanosensitive channel, MscL, domain 1"/>
    <property type="match status" value="1"/>
</dbReference>
<accession>H3NLM7</accession>
<evidence type="ECO:0000256" key="5">
    <source>
        <dbReference type="ARBA" id="ARBA00022989"/>
    </source>
</evidence>
<comment type="caution">
    <text evidence="10">The sequence shown here is derived from an EMBL/GenBank/DDBJ whole genome shotgun (WGS) entry which is preliminary data.</text>
</comment>
<feature type="transmembrane region" description="Helical" evidence="9">
    <location>
        <begin position="64"/>
        <end position="87"/>
    </location>
</feature>
<evidence type="ECO:0000313" key="10">
    <source>
        <dbReference type="EMBL" id="EHR35792.1"/>
    </source>
</evidence>
<evidence type="ECO:0000256" key="9">
    <source>
        <dbReference type="HAMAP-Rule" id="MF_00115"/>
    </source>
</evidence>
<dbReference type="NCBIfam" id="TIGR00220">
    <property type="entry name" value="mscL"/>
    <property type="match status" value="1"/>
</dbReference>
<evidence type="ECO:0000313" key="11">
    <source>
        <dbReference type="Proteomes" id="UP000004191"/>
    </source>
</evidence>
<dbReference type="Proteomes" id="UP000004191">
    <property type="component" value="Unassembled WGS sequence"/>
</dbReference>
<dbReference type="InterPro" id="IPR036019">
    <property type="entry name" value="MscL_channel"/>
</dbReference>
<dbReference type="EMBL" id="AGEI01000007">
    <property type="protein sequence ID" value="EHR35792.1"/>
    <property type="molecule type" value="Genomic_DNA"/>
</dbReference>
<evidence type="ECO:0000256" key="1">
    <source>
        <dbReference type="ARBA" id="ARBA00004141"/>
    </source>
</evidence>
<keyword evidence="7 9" id="KW-0472">Membrane</keyword>
<organism evidence="10 11">
    <name type="scientific">Helcococcus kunzii ATCC 51366</name>
    <dbReference type="NCBI Taxonomy" id="883114"/>
    <lineage>
        <taxon>Bacteria</taxon>
        <taxon>Bacillati</taxon>
        <taxon>Bacillota</taxon>
        <taxon>Tissierellia</taxon>
        <taxon>Tissierellales</taxon>
        <taxon>Peptoniphilaceae</taxon>
        <taxon>Helcococcus</taxon>
    </lineage>
</organism>
<dbReference type="PATRIC" id="fig|883114.3.peg.234"/>